<gene>
    <name evidence="1" type="ORF">PUT78_11260</name>
</gene>
<accession>A0ABT5T989</accession>
<protein>
    <submittedName>
        <fullName evidence="1">Uncharacterized protein</fullName>
    </submittedName>
</protein>
<proteinExistence type="predicted"/>
<organism evidence="1 2">
    <name type="scientific">Roseinatronobacter alkalisoli</name>
    <dbReference type="NCBI Taxonomy" id="3028235"/>
    <lineage>
        <taxon>Bacteria</taxon>
        <taxon>Pseudomonadati</taxon>
        <taxon>Pseudomonadota</taxon>
        <taxon>Alphaproteobacteria</taxon>
        <taxon>Rhodobacterales</taxon>
        <taxon>Paracoccaceae</taxon>
        <taxon>Roseinatronobacter</taxon>
    </lineage>
</organism>
<evidence type="ECO:0000313" key="1">
    <source>
        <dbReference type="EMBL" id="MDD7971682.1"/>
    </source>
</evidence>
<name>A0ABT5T989_9RHOB</name>
<keyword evidence="2" id="KW-1185">Reference proteome</keyword>
<evidence type="ECO:0000313" key="2">
    <source>
        <dbReference type="Proteomes" id="UP001431784"/>
    </source>
</evidence>
<dbReference type="EMBL" id="JAQZSM010000009">
    <property type="protein sequence ID" value="MDD7971682.1"/>
    <property type="molecule type" value="Genomic_DNA"/>
</dbReference>
<comment type="caution">
    <text evidence="1">The sequence shown here is derived from an EMBL/GenBank/DDBJ whole genome shotgun (WGS) entry which is preliminary data.</text>
</comment>
<sequence length="158" mass="17994">MDSNTNKADGLREFQIMRLLVLTGLGQDNPNQCSDSDLFAWSSSTFPIFTSGSLHRGFEEFFHPTEQMMDVLSKKLNDAFLKDSAPPTVYQLETELGIRSGDSSWTRSDLINALRYFSFCSDRFTPEFWVSMTRDAGAPSEANSFFRPFEPKWDASPY</sequence>
<dbReference type="Proteomes" id="UP001431784">
    <property type="component" value="Unassembled WGS sequence"/>
</dbReference>
<reference evidence="1" key="1">
    <citation type="submission" date="2023-02" db="EMBL/GenBank/DDBJ databases">
        <title>Description of Roseinatronobacter alkalisoli sp. nov., an alkaliphilic bacerium isolated from soda soil.</title>
        <authorList>
            <person name="Wei W."/>
        </authorList>
    </citation>
    <scope>NUCLEOTIDE SEQUENCE</scope>
    <source>
        <strain evidence="1">HJB301</strain>
    </source>
</reference>